<dbReference type="SUPFAM" id="SSF53335">
    <property type="entry name" value="S-adenosyl-L-methionine-dependent methyltransferases"/>
    <property type="match status" value="1"/>
</dbReference>
<comment type="catalytic activity">
    <reaction evidence="6">
        <text>a 2'-deoxyadenosine in DNA + S-adenosyl-L-methionine = an N(6)-methyl-2'-deoxyadenosine in DNA + S-adenosyl-L-homocysteine + H(+)</text>
        <dbReference type="Rhea" id="RHEA:15197"/>
        <dbReference type="Rhea" id="RHEA-COMP:12418"/>
        <dbReference type="Rhea" id="RHEA-COMP:12419"/>
        <dbReference type="ChEBI" id="CHEBI:15378"/>
        <dbReference type="ChEBI" id="CHEBI:57856"/>
        <dbReference type="ChEBI" id="CHEBI:59789"/>
        <dbReference type="ChEBI" id="CHEBI:90615"/>
        <dbReference type="ChEBI" id="CHEBI:90616"/>
        <dbReference type="EC" id="2.1.1.72"/>
    </reaction>
</comment>
<dbReference type="Pfam" id="PF01555">
    <property type="entry name" value="N6_N4_Mtase"/>
    <property type="match status" value="1"/>
</dbReference>
<dbReference type="InterPro" id="IPR002052">
    <property type="entry name" value="DNA_methylase_N6_adenine_CS"/>
</dbReference>
<dbReference type="PRINTS" id="PR00506">
    <property type="entry name" value="D21N6MTFRASE"/>
</dbReference>
<dbReference type="InterPro" id="IPR002941">
    <property type="entry name" value="DNA_methylase_N4/N6"/>
</dbReference>
<protein>
    <recommendedName>
        <fullName evidence="2">site-specific DNA-methyltransferase (adenine-specific)</fullName>
        <ecNumber evidence="2">2.1.1.72</ecNumber>
    </recommendedName>
</protein>
<evidence type="ECO:0000259" key="8">
    <source>
        <dbReference type="Pfam" id="PF18273"/>
    </source>
</evidence>
<comment type="caution">
    <text evidence="9">The sequence shown here is derived from an EMBL/GenBank/DDBJ whole genome shotgun (WGS) entry which is preliminary data.</text>
</comment>
<proteinExistence type="inferred from homology"/>
<dbReference type="EC" id="2.1.1.72" evidence="2"/>
<dbReference type="Gene3D" id="3.40.50.150">
    <property type="entry name" value="Vaccinia Virus protein VP39"/>
    <property type="match status" value="1"/>
</dbReference>
<evidence type="ECO:0000256" key="6">
    <source>
        <dbReference type="ARBA" id="ARBA00047942"/>
    </source>
</evidence>
<dbReference type="OrthoDB" id="9816043at2"/>
<feature type="domain" description="DNA methylase N-4/N-6" evidence="7">
    <location>
        <begin position="119"/>
        <end position="460"/>
    </location>
</feature>
<dbReference type="Proteomes" id="UP000194350">
    <property type="component" value="Unassembled WGS sequence"/>
</dbReference>
<keyword evidence="10" id="KW-1185">Reference proteome</keyword>
<dbReference type="GO" id="GO:0009007">
    <property type="term" value="F:site-specific DNA-methyltransferase (adenine-specific) activity"/>
    <property type="evidence" value="ECO:0007669"/>
    <property type="project" value="UniProtKB-EC"/>
</dbReference>
<keyword evidence="3 9" id="KW-0489">Methyltransferase</keyword>
<evidence type="ECO:0000256" key="1">
    <source>
        <dbReference type="ARBA" id="ARBA00006594"/>
    </source>
</evidence>
<evidence type="ECO:0000256" key="3">
    <source>
        <dbReference type="ARBA" id="ARBA00022603"/>
    </source>
</evidence>
<dbReference type="RefSeq" id="WP_086110729.1">
    <property type="nucleotide sequence ID" value="NZ_CAWNGD010000085.1"/>
</dbReference>
<dbReference type="InterPro" id="IPR041405">
    <property type="entry name" value="T3RM_EcoP15I_C"/>
</dbReference>
<dbReference type="GO" id="GO:0008170">
    <property type="term" value="F:N-methyltransferase activity"/>
    <property type="evidence" value="ECO:0007669"/>
    <property type="project" value="InterPro"/>
</dbReference>
<evidence type="ECO:0000313" key="9">
    <source>
        <dbReference type="EMBL" id="OTA14245.1"/>
    </source>
</evidence>
<dbReference type="PIRSF" id="PIRSF015855">
    <property type="entry name" value="TypeIII_Mtase_mKpnI"/>
    <property type="match status" value="1"/>
</dbReference>
<name>A0A1Y2S6M4_9GAMM</name>
<feature type="domain" description="Type III R-M EcoP15I C-terminal" evidence="8">
    <location>
        <begin position="544"/>
        <end position="641"/>
    </location>
</feature>
<dbReference type="AlphaFoldDB" id="A0A1Y2S6M4"/>
<dbReference type="EMBL" id="MUBJ01000040">
    <property type="protein sequence ID" value="OTA14245.1"/>
    <property type="molecule type" value="Genomic_DNA"/>
</dbReference>
<comment type="similarity">
    <text evidence="1">Belongs to the N(4)/N(6)-methyltransferase family.</text>
</comment>
<organism evidence="9 10">
    <name type="scientific">Xenorhabdus vietnamensis</name>
    <dbReference type="NCBI Taxonomy" id="351656"/>
    <lineage>
        <taxon>Bacteria</taxon>
        <taxon>Pseudomonadati</taxon>
        <taxon>Pseudomonadota</taxon>
        <taxon>Gammaproteobacteria</taxon>
        <taxon>Enterobacterales</taxon>
        <taxon>Morganellaceae</taxon>
        <taxon>Xenorhabdus</taxon>
    </lineage>
</organism>
<evidence type="ECO:0000313" key="10">
    <source>
        <dbReference type="Proteomes" id="UP000194350"/>
    </source>
</evidence>
<evidence type="ECO:0000256" key="4">
    <source>
        <dbReference type="ARBA" id="ARBA00022679"/>
    </source>
</evidence>
<dbReference type="GO" id="GO:0003677">
    <property type="term" value="F:DNA binding"/>
    <property type="evidence" value="ECO:0007669"/>
    <property type="project" value="InterPro"/>
</dbReference>
<gene>
    <name evidence="9" type="ORF">Xvie_03880</name>
</gene>
<dbReference type="STRING" id="351656.Xvie_03880"/>
<reference evidence="9 10" key="1">
    <citation type="submission" date="2016-10" db="EMBL/GenBank/DDBJ databases">
        <title>Systematic genetic and metabolomic analysis of Xenorhabdus and Photorhabdus spp., highlights the requirements for a dual symbiotic and pathogenic life style.</title>
        <authorList>
            <person name="Tobias N.J."/>
            <person name="Wolff H."/>
            <person name="Djahanschiri B."/>
            <person name="Pidot S.J."/>
            <person name="Stinear T.P."/>
            <person name="Ebersberger I."/>
            <person name="Bode H.B."/>
        </authorList>
    </citation>
    <scope>NUCLEOTIDE SEQUENCE [LARGE SCALE GENOMIC DNA]</scope>
    <source>
        <strain evidence="9 10">DSM 22392</strain>
    </source>
</reference>
<accession>A0A1Y2S6M4</accession>
<dbReference type="GO" id="GO:0032259">
    <property type="term" value="P:methylation"/>
    <property type="evidence" value="ECO:0007669"/>
    <property type="project" value="UniProtKB-KW"/>
</dbReference>
<keyword evidence="4 9" id="KW-0808">Transferase</keyword>
<keyword evidence="5" id="KW-0949">S-adenosyl-L-methionine</keyword>
<dbReference type="PROSITE" id="PS00092">
    <property type="entry name" value="N6_MTASE"/>
    <property type="match status" value="1"/>
</dbReference>
<evidence type="ECO:0000259" key="7">
    <source>
        <dbReference type="Pfam" id="PF01555"/>
    </source>
</evidence>
<dbReference type="InterPro" id="IPR029063">
    <property type="entry name" value="SAM-dependent_MTases_sf"/>
</dbReference>
<dbReference type="InterPro" id="IPR002295">
    <property type="entry name" value="N4/N6-MTase_EcoPI_Mod-like"/>
</dbReference>
<evidence type="ECO:0000256" key="2">
    <source>
        <dbReference type="ARBA" id="ARBA00011900"/>
    </source>
</evidence>
<evidence type="ECO:0000256" key="5">
    <source>
        <dbReference type="ARBA" id="ARBA00022691"/>
    </source>
</evidence>
<dbReference type="Pfam" id="PF18273">
    <property type="entry name" value="T3RM_EcoP15I_C"/>
    <property type="match status" value="1"/>
</dbReference>
<sequence>MNIKEETVYSNVETASSKQLAILKKHFPNCFDRDGNFIQERMLEVVNESDIELSKESYSLSWLGKSYSRLLANLPPNTLIHEDIEHNSQEQHKNSKNLLIKGDNLEVLKHLVNAYSEKVKMIYIDPPYNTGKDGFTYNDDRKFTKEQLSELAGIDTEEAERVLSFTDQGSSSHSAWLTFMYPRLYVARELLQSDGAIFVSLDDNEAAQLKILCDEIFGEQNFLGNVIWKNVTDNNPTNIAIEHEYVIAYAKDKSQVATKWKSNLSDIKGILISVGAELISQYSDLKELQAAYTKWFKENKFQLGPLDRYKFIDKGGVYTGSQSVHNPGKDGYRYNVIHPETKQPCKQPLMGYRFKESTMRELIENDKILYGKDHNKIVELKLYADEFEEKFASVIDLDGRLGANQLREVFPEMKTAFTNPKPVQLLEKLISYVCDGDELILDFFAGSGTTANAVMNLNKNENTDYRFITVQLPEPSKADSEPLQNGYDTVFDLTKERLNRVCKDGQGFKIFETVEDFRVENDEKEELTLSNLTMFDDVLLTDEQYSTLLTTWVLYDGSELTTPLYNINLDGYTAHLCDRRLYMIAPDFSSNALKTLLHKLDDTDDKDFDPNKIVYYANNFDSVKQMELNEALKSYANKKSIEIDVVVRN</sequence>